<evidence type="ECO:0000256" key="2">
    <source>
        <dbReference type="ARBA" id="ARBA00022670"/>
    </source>
</evidence>
<comment type="caution">
    <text evidence="9">The sequence shown here is derived from an EMBL/GenBank/DDBJ whole genome shotgun (WGS) entry which is preliminary data.</text>
</comment>
<gene>
    <name evidence="9" type="ORF">H8R92_00020</name>
</gene>
<dbReference type="Pfam" id="PF24568">
    <property type="entry name" value="CC_PcsB"/>
    <property type="match status" value="1"/>
</dbReference>
<keyword evidence="3 7" id="KW-0732">Signal</keyword>
<dbReference type="PANTHER" id="PTHR47359:SF3">
    <property type="entry name" value="NLP_P60 DOMAIN-CONTAINING PROTEIN-RELATED"/>
    <property type="match status" value="1"/>
</dbReference>
<keyword evidence="4" id="KW-0378">Hydrolase</keyword>
<name>A0A8I0A6H2_9CLOT</name>
<dbReference type="Pfam" id="PF00877">
    <property type="entry name" value="NLPC_P60"/>
    <property type="match status" value="1"/>
</dbReference>
<dbReference type="SUPFAM" id="SSF54001">
    <property type="entry name" value="Cysteine proteinases"/>
    <property type="match status" value="1"/>
</dbReference>
<dbReference type="GO" id="GO:0008234">
    <property type="term" value="F:cysteine-type peptidase activity"/>
    <property type="evidence" value="ECO:0007669"/>
    <property type="project" value="UniProtKB-KW"/>
</dbReference>
<dbReference type="InterPro" id="IPR038765">
    <property type="entry name" value="Papain-like_cys_pep_sf"/>
</dbReference>
<dbReference type="AlphaFoldDB" id="A0A8I0A6H2"/>
<keyword evidence="2" id="KW-0645">Protease</keyword>
<accession>A0A8I0A6H2</accession>
<protein>
    <submittedName>
        <fullName evidence="9">C40 family peptidase</fullName>
    </submittedName>
</protein>
<evidence type="ECO:0000313" key="9">
    <source>
        <dbReference type="EMBL" id="MBC5638836.1"/>
    </source>
</evidence>
<dbReference type="RefSeq" id="WP_022212119.1">
    <property type="nucleotide sequence ID" value="NZ_JACOOQ010000001.1"/>
</dbReference>
<evidence type="ECO:0000256" key="7">
    <source>
        <dbReference type="SAM" id="SignalP"/>
    </source>
</evidence>
<evidence type="ECO:0000259" key="8">
    <source>
        <dbReference type="PROSITE" id="PS51935"/>
    </source>
</evidence>
<dbReference type="Proteomes" id="UP000662088">
    <property type="component" value="Unassembled WGS sequence"/>
</dbReference>
<dbReference type="PANTHER" id="PTHR47359">
    <property type="entry name" value="PEPTIDOGLYCAN DL-ENDOPEPTIDASE CWLO"/>
    <property type="match status" value="1"/>
</dbReference>
<dbReference type="EMBL" id="JACOOQ010000001">
    <property type="protein sequence ID" value="MBC5638836.1"/>
    <property type="molecule type" value="Genomic_DNA"/>
</dbReference>
<keyword evidence="10" id="KW-1185">Reference proteome</keyword>
<dbReference type="InterPro" id="IPR000064">
    <property type="entry name" value="NLP_P60_dom"/>
</dbReference>
<evidence type="ECO:0000256" key="1">
    <source>
        <dbReference type="ARBA" id="ARBA00007074"/>
    </source>
</evidence>
<keyword evidence="6" id="KW-0175">Coiled coil</keyword>
<keyword evidence="5" id="KW-0788">Thiol protease</keyword>
<feature type="chain" id="PRO_5034165224" evidence="7">
    <location>
        <begin position="25"/>
        <end position="416"/>
    </location>
</feature>
<evidence type="ECO:0000256" key="6">
    <source>
        <dbReference type="SAM" id="Coils"/>
    </source>
</evidence>
<proteinExistence type="inferred from homology"/>
<dbReference type="Gene3D" id="3.90.1720.10">
    <property type="entry name" value="endopeptidase domain like (from Nostoc punctiforme)"/>
    <property type="match status" value="1"/>
</dbReference>
<feature type="domain" description="NlpC/P60" evidence="8">
    <location>
        <begin position="303"/>
        <end position="416"/>
    </location>
</feature>
<evidence type="ECO:0000313" key="10">
    <source>
        <dbReference type="Proteomes" id="UP000662088"/>
    </source>
</evidence>
<dbReference type="InterPro" id="IPR057309">
    <property type="entry name" value="PcsB_CC"/>
</dbReference>
<dbReference type="PROSITE" id="PS51935">
    <property type="entry name" value="NLPC_P60"/>
    <property type="match status" value="1"/>
</dbReference>
<evidence type="ECO:0000256" key="4">
    <source>
        <dbReference type="ARBA" id="ARBA00022801"/>
    </source>
</evidence>
<reference evidence="9" key="1">
    <citation type="submission" date="2020-08" db="EMBL/GenBank/DDBJ databases">
        <title>Genome public.</title>
        <authorList>
            <person name="Liu C."/>
            <person name="Sun Q."/>
        </authorList>
    </citation>
    <scope>NUCLEOTIDE SEQUENCE</scope>
    <source>
        <strain evidence="9">NSJ-42</strain>
    </source>
</reference>
<feature type="coiled-coil region" evidence="6">
    <location>
        <begin position="140"/>
        <end position="216"/>
    </location>
</feature>
<comment type="similarity">
    <text evidence="1">Belongs to the peptidase C40 family.</text>
</comment>
<dbReference type="InterPro" id="IPR051794">
    <property type="entry name" value="PG_Endopeptidase_C40"/>
</dbReference>
<dbReference type="Gene3D" id="6.10.250.3150">
    <property type="match status" value="1"/>
</dbReference>
<dbReference type="GO" id="GO:0006508">
    <property type="term" value="P:proteolysis"/>
    <property type="evidence" value="ECO:0007669"/>
    <property type="project" value="UniProtKB-KW"/>
</dbReference>
<sequence>MKKKVLSALLTATLIFGMGMPTFATPNEEVIENQARYDELTDKIDETTAQVYALNAEIESLMETIENNKSEVEEIKIEVENTEKEIETTKAEIEKNEEVLGKRIREFQKSGGQVNYLTLLFSAKSFNELISKIDSTTRIVNIDKELISELEEKKANLNKKVTALEERKAEVIRLTEENEAALAELNTKKAEQENAIEQLNAEQEEFEKNYLAVSERKLVAYQQSVLETSNDKNELQSAIDQLTSIRDNQIKSEIVKQEISDSIYYGTIKLEEIIEAEEAAKVAAQQQISSPNRGEITLGTASSAYGSSIVSYAYNFIGAEYVYGAAGPDIFDCSGFTSYVYANAAGLNITRTTYTQMEVGSPVSYDELQPGDLVFTYGGDHVGIYVGGGQYIHAPQPGDRVKVGNITSFYCARRVL</sequence>
<evidence type="ECO:0000256" key="5">
    <source>
        <dbReference type="ARBA" id="ARBA00022807"/>
    </source>
</evidence>
<evidence type="ECO:0000256" key="3">
    <source>
        <dbReference type="ARBA" id="ARBA00022729"/>
    </source>
</evidence>
<feature type="coiled-coil region" evidence="6">
    <location>
        <begin position="30"/>
        <end position="99"/>
    </location>
</feature>
<organism evidence="9 10">
    <name type="scientific">Clostridium lentum</name>
    <dbReference type="NCBI Taxonomy" id="2763037"/>
    <lineage>
        <taxon>Bacteria</taxon>
        <taxon>Bacillati</taxon>
        <taxon>Bacillota</taxon>
        <taxon>Clostridia</taxon>
        <taxon>Eubacteriales</taxon>
        <taxon>Clostridiaceae</taxon>
        <taxon>Clostridium</taxon>
    </lineage>
</organism>
<feature type="signal peptide" evidence="7">
    <location>
        <begin position="1"/>
        <end position="24"/>
    </location>
</feature>